<comment type="caution">
    <text evidence="2">The sequence shown here is derived from an EMBL/GenBank/DDBJ whole genome shotgun (WGS) entry which is preliminary data.</text>
</comment>
<sequence>SQRQQSLPQEYEPSFETSDSEFDKYMDKEAIVKPGDSYQSKDKEKINAELEEIIEEDNDEYIELDSRVEKGEEEVEQVEEEETEQAEEPEKETEQVDDDIDAEDINECDDATPVDDKDDFEIDEEEDEDKKIEEDEYGYESKPTTT</sequence>
<proteinExistence type="predicted"/>
<accession>A0A9N9P060</accession>
<evidence type="ECO:0000313" key="2">
    <source>
        <dbReference type="EMBL" id="CAG8779776.1"/>
    </source>
</evidence>
<name>A0A9N9P060_9GLOM</name>
<protein>
    <submittedName>
        <fullName evidence="2">6509_t:CDS:1</fullName>
    </submittedName>
</protein>
<feature type="non-terminal residue" evidence="2">
    <location>
        <position position="1"/>
    </location>
</feature>
<reference evidence="2" key="1">
    <citation type="submission" date="2021-06" db="EMBL/GenBank/DDBJ databases">
        <authorList>
            <person name="Kallberg Y."/>
            <person name="Tangrot J."/>
            <person name="Rosling A."/>
        </authorList>
    </citation>
    <scope>NUCLEOTIDE SEQUENCE</scope>
    <source>
        <strain evidence="2">MA453B</strain>
    </source>
</reference>
<evidence type="ECO:0000256" key="1">
    <source>
        <dbReference type="SAM" id="MobiDB-lite"/>
    </source>
</evidence>
<feature type="compositionally biased region" description="Acidic residues" evidence="1">
    <location>
        <begin position="71"/>
        <end position="138"/>
    </location>
</feature>
<dbReference type="OrthoDB" id="2449367at2759"/>
<feature type="region of interest" description="Disordered" evidence="1">
    <location>
        <begin position="1"/>
        <end position="23"/>
    </location>
</feature>
<organism evidence="2 3">
    <name type="scientific">Dentiscutata erythropus</name>
    <dbReference type="NCBI Taxonomy" id="1348616"/>
    <lineage>
        <taxon>Eukaryota</taxon>
        <taxon>Fungi</taxon>
        <taxon>Fungi incertae sedis</taxon>
        <taxon>Mucoromycota</taxon>
        <taxon>Glomeromycotina</taxon>
        <taxon>Glomeromycetes</taxon>
        <taxon>Diversisporales</taxon>
        <taxon>Gigasporaceae</taxon>
        <taxon>Dentiscutata</taxon>
    </lineage>
</organism>
<dbReference type="AlphaFoldDB" id="A0A9N9P060"/>
<evidence type="ECO:0000313" key="3">
    <source>
        <dbReference type="Proteomes" id="UP000789405"/>
    </source>
</evidence>
<keyword evidence="3" id="KW-1185">Reference proteome</keyword>
<dbReference type="Proteomes" id="UP000789405">
    <property type="component" value="Unassembled WGS sequence"/>
</dbReference>
<feature type="region of interest" description="Disordered" evidence="1">
    <location>
        <begin position="66"/>
        <end position="146"/>
    </location>
</feature>
<gene>
    <name evidence="2" type="ORF">DERYTH_LOCUS19510</name>
</gene>
<dbReference type="EMBL" id="CAJVPY010021503">
    <property type="protein sequence ID" value="CAG8779776.1"/>
    <property type="molecule type" value="Genomic_DNA"/>
</dbReference>